<comment type="catalytic activity">
    <reaction evidence="7">
        <text>tRNA(Glu) + L-glutamate + ATP = L-glutamyl-tRNA(Glu) + AMP + diphosphate</text>
        <dbReference type="Rhea" id="RHEA:23540"/>
        <dbReference type="Rhea" id="RHEA-COMP:9663"/>
        <dbReference type="Rhea" id="RHEA-COMP:9680"/>
        <dbReference type="ChEBI" id="CHEBI:29985"/>
        <dbReference type="ChEBI" id="CHEBI:30616"/>
        <dbReference type="ChEBI" id="CHEBI:33019"/>
        <dbReference type="ChEBI" id="CHEBI:78442"/>
        <dbReference type="ChEBI" id="CHEBI:78520"/>
        <dbReference type="ChEBI" id="CHEBI:456215"/>
        <dbReference type="EC" id="6.1.1.17"/>
    </reaction>
</comment>
<evidence type="ECO:0000256" key="3">
    <source>
        <dbReference type="ARBA" id="ARBA00022741"/>
    </source>
</evidence>
<dbReference type="InterPro" id="IPR020751">
    <property type="entry name" value="aa-tRNA-synth_I_codon-bd_sub2"/>
</dbReference>
<evidence type="ECO:0000256" key="7">
    <source>
        <dbReference type="HAMAP-Rule" id="MF_00022"/>
    </source>
</evidence>
<proteinExistence type="inferred from homology"/>
<dbReference type="InterPro" id="IPR001412">
    <property type="entry name" value="aa-tRNA-synth_I_CS"/>
</dbReference>
<evidence type="ECO:0000256" key="2">
    <source>
        <dbReference type="ARBA" id="ARBA00022598"/>
    </source>
</evidence>
<comment type="similarity">
    <text evidence="1 7">Belongs to the class-I aminoacyl-tRNA synthetase family. Glutamate--tRNA ligase type 1 subfamily.</text>
</comment>
<feature type="short sequence motif" description="'KMSKS' region" evidence="7">
    <location>
        <begin position="214"/>
        <end position="218"/>
    </location>
</feature>
<dbReference type="InParanoid" id="A0A061AD82"/>
<dbReference type="NCBIfam" id="TIGR00464">
    <property type="entry name" value="gltX_bact"/>
    <property type="match status" value="1"/>
</dbReference>
<evidence type="ECO:0000313" key="10">
    <source>
        <dbReference type="EMBL" id="CDR31389.1"/>
    </source>
</evidence>
<dbReference type="Pfam" id="PF19269">
    <property type="entry name" value="Anticodon_2"/>
    <property type="match status" value="1"/>
</dbReference>
<sequence length="449" mass="51938">MKKFRARYAPSPTGLLHIGNARTALFNYLFARHHGGDFIIRIEDTDVLRNVKDGEKSQLENLSWLGMTWDEGPDIGGKYAPYHQLKRLDLYKEYANILLEKGLAYKDYKEGSQEYAVRFKVPKDVTYTFDDVIRGRLSFDSKEVEDWIILKDNGIPTYNFAVVIDDHFMEITHVFRGEEHITNTPKQLMVYDAFGWEYPTFGHMTIIVNENKKKLSKRDTDTVQFISDYRKMGYLPEAVLNFLSLLGWSPQSETEILNKEELIKLFDEHRLSAAPSYFDKDKLAFINSRYMKQLTLDQLKDLTRPFLVEKGILIPSETWFENLLMILKDRLSFGAEIVKYYEAFFHDTFTISDEMQQEIKAFDFEPVLTQFLEEIKTVDFDQPTEIEVAIKNLVAKTGIKGKGIFMPLRIASTGEAHGPSLPVSLSLLGKTKVSERIEQTLRLLKGVTQ</sequence>
<keyword evidence="5 7" id="KW-0648">Protein biosynthesis</keyword>
<dbReference type="FunCoup" id="A0A061AD82">
    <property type="interactions" value="315"/>
</dbReference>
<feature type="domain" description="Aminoacyl-tRNA synthetase class I anticodon-binding" evidence="9">
    <location>
        <begin position="300"/>
        <end position="440"/>
    </location>
</feature>
<dbReference type="HAMAP" id="MF_00022">
    <property type="entry name" value="Glu_tRNA_synth_type1"/>
    <property type="match status" value="1"/>
</dbReference>
<name>A0A061AD82_9MOLU</name>
<dbReference type="SUPFAM" id="SSF52374">
    <property type="entry name" value="Nucleotidylyl transferase"/>
    <property type="match status" value="1"/>
</dbReference>
<dbReference type="Proteomes" id="UP000032434">
    <property type="component" value="Chromosome 1"/>
</dbReference>
<dbReference type="PANTHER" id="PTHR43311">
    <property type="entry name" value="GLUTAMATE--TRNA LIGASE"/>
    <property type="match status" value="1"/>
</dbReference>
<dbReference type="HOGENOM" id="CLU_015768_6_1_14"/>
<dbReference type="CDD" id="cd00808">
    <property type="entry name" value="GluRS_core"/>
    <property type="match status" value="1"/>
</dbReference>
<dbReference type="GO" id="GO:0000049">
    <property type="term" value="F:tRNA binding"/>
    <property type="evidence" value="ECO:0007669"/>
    <property type="project" value="InterPro"/>
</dbReference>
<gene>
    <name evidence="7 10" type="primary">gltX</name>
    <name evidence="10" type="ORF">Aocu_13160</name>
</gene>
<reference evidence="11" key="1">
    <citation type="submission" date="2014-05" db="EMBL/GenBank/DDBJ databases">
        <authorList>
            <person name="Kube M."/>
        </authorList>
    </citation>
    <scope>NUCLEOTIDE SEQUENCE [LARGE SCALE GENOMIC DNA]</scope>
</reference>
<comment type="caution">
    <text evidence="7">Lacks conserved residue(s) required for the propagation of feature annotation.</text>
</comment>
<dbReference type="GO" id="GO:0004818">
    <property type="term" value="F:glutamate-tRNA ligase activity"/>
    <property type="evidence" value="ECO:0007669"/>
    <property type="project" value="UniProtKB-UniRule"/>
</dbReference>
<dbReference type="GO" id="GO:0005829">
    <property type="term" value="C:cytosol"/>
    <property type="evidence" value="ECO:0007669"/>
    <property type="project" value="TreeGrafter"/>
</dbReference>
<evidence type="ECO:0000256" key="5">
    <source>
        <dbReference type="ARBA" id="ARBA00022917"/>
    </source>
</evidence>
<dbReference type="InterPro" id="IPR020058">
    <property type="entry name" value="Glu/Gln-tRNA-synth_Ib_cat-dom"/>
</dbReference>
<dbReference type="GO" id="GO:0005524">
    <property type="term" value="F:ATP binding"/>
    <property type="evidence" value="ECO:0007669"/>
    <property type="project" value="UniProtKB-UniRule"/>
</dbReference>
<dbReference type="PANTHER" id="PTHR43311:SF2">
    <property type="entry name" value="GLUTAMATE--TRNA LIGASE, MITOCHONDRIAL-RELATED"/>
    <property type="match status" value="1"/>
</dbReference>
<dbReference type="STRING" id="35623.Aocu_13160"/>
<evidence type="ECO:0000259" key="9">
    <source>
        <dbReference type="Pfam" id="PF19269"/>
    </source>
</evidence>
<dbReference type="InterPro" id="IPR033910">
    <property type="entry name" value="GluRS_core"/>
</dbReference>
<dbReference type="EMBL" id="LK028559">
    <property type="protein sequence ID" value="CDR31389.1"/>
    <property type="molecule type" value="Genomic_DNA"/>
</dbReference>
<evidence type="ECO:0000256" key="6">
    <source>
        <dbReference type="ARBA" id="ARBA00023146"/>
    </source>
</evidence>
<evidence type="ECO:0000313" key="11">
    <source>
        <dbReference type="Proteomes" id="UP000032434"/>
    </source>
</evidence>
<evidence type="ECO:0000259" key="8">
    <source>
        <dbReference type="Pfam" id="PF00749"/>
    </source>
</evidence>
<dbReference type="InterPro" id="IPR014729">
    <property type="entry name" value="Rossmann-like_a/b/a_fold"/>
</dbReference>
<dbReference type="Pfam" id="PF00749">
    <property type="entry name" value="tRNA-synt_1c"/>
    <property type="match status" value="2"/>
</dbReference>
<keyword evidence="2 7" id="KW-0436">Ligase</keyword>
<dbReference type="Gene3D" id="1.10.10.350">
    <property type="match status" value="1"/>
</dbReference>
<dbReference type="InterPro" id="IPR004527">
    <property type="entry name" value="Glu-tRNA-ligase_bac/mito"/>
</dbReference>
<dbReference type="EC" id="6.1.1.17" evidence="7"/>
<evidence type="ECO:0000256" key="1">
    <source>
        <dbReference type="ARBA" id="ARBA00007894"/>
    </source>
</evidence>
<evidence type="ECO:0000256" key="4">
    <source>
        <dbReference type="ARBA" id="ARBA00022840"/>
    </source>
</evidence>
<dbReference type="PATRIC" id="fig|35623.3.peg.1315"/>
<dbReference type="SUPFAM" id="SSF48163">
    <property type="entry name" value="An anticodon-binding domain of class I aminoacyl-tRNA synthetases"/>
    <property type="match status" value="1"/>
</dbReference>
<feature type="binding site" evidence="7">
    <location>
        <position position="217"/>
    </location>
    <ligand>
        <name>ATP</name>
        <dbReference type="ChEBI" id="CHEBI:30616"/>
    </ligand>
</feature>
<feature type="domain" description="Glutamyl/glutaminyl-tRNA synthetase class Ib catalytic" evidence="8">
    <location>
        <begin position="4"/>
        <end position="110"/>
    </location>
</feature>
<comment type="function">
    <text evidence="7">Catalyzes the attachment of glutamate to tRNA(Glu) in a two-step reaction: glutamate is first activated by ATP to form Glu-AMP and then transferred to the acceptor end of tRNA(Glu).</text>
</comment>
<dbReference type="InterPro" id="IPR008925">
    <property type="entry name" value="aa_tRNA-synth_I_cd-bd_sf"/>
</dbReference>
<comment type="subunit">
    <text evidence="7">Monomer.</text>
</comment>
<dbReference type="PROSITE" id="PS00178">
    <property type="entry name" value="AA_TRNA_LIGASE_I"/>
    <property type="match status" value="1"/>
</dbReference>
<dbReference type="Gene3D" id="3.40.50.620">
    <property type="entry name" value="HUPs"/>
    <property type="match status" value="2"/>
</dbReference>
<dbReference type="GO" id="GO:0008270">
    <property type="term" value="F:zinc ion binding"/>
    <property type="evidence" value="ECO:0007669"/>
    <property type="project" value="InterPro"/>
</dbReference>
<dbReference type="InterPro" id="IPR049940">
    <property type="entry name" value="GluQ/Sye"/>
</dbReference>
<accession>A0A061AD82</accession>
<keyword evidence="3 7" id="KW-0547">Nucleotide-binding</keyword>
<keyword evidence="11" id="KW-1185">Reference proteome</keyword>
<feature type="domain" description="Glutamyl/glutaminyl-tRNA synthetase class Ib catalytic" evidence="8">
    <location>
        <begin position="111"/>
        <end position="284"/>
    </location>
</feature>
<feature type="short sequence motif" description="'HIGH' region" evidence="7">
    <location>
        <begin position="10"/>
        <end position="20"/>
    </location>
</feature>
<dbReference type="KEGG" id="aoc:Aocu_13160"/>
<dbReference type="InterPro" id="IPR000924">
    <property type="entry name" value="Glu/Gln-tRNA-synth"/>
</dbReference>
<protein>
    <recommendedName>
        <fullName evidence="7">Glutamate--tRNA ligase</fullName>
        <ecNumber evidence="7">6.1.1.17</ecNumber>
    </recommendedName>
    <alternativeName>
        <fullName evidence="7">Glutamyl-tRNA synthetase</fullName>
        <shortName evidence="7">GluRS</shortName>
    </alternativeName>
</protein>
<dbReference type="InterPro" id="IPR045462">
    <property type="entry name" value="aa-tRNA-synth_I_cd-bd"/>
</dbReference>
<organism evidence="10 11">
    <name type="scientific">Acholeplasma oculi</name>
    <dbReference type="NCBI Taxonomy" id="35623"/>
    <lineage>
        <taxon>Bacteria</taxon>
        <taxon>Bacillati</taxon>
        <taxon>Mycoplasmatota</taxon>
        <taxon>Mollicutes</taxon>
        <taxon>Acholeplasmatales</taxon>
        <taxon>Acholeplasmataceae</taxon>
        <taxon>Acholeplasma</taxon>
    </lineage>
</organism>
<keyword evidence="7" id="KW-0963">Cytoplasm</keyword>
<dbReference type="RefSeq" id="WP_045749808.1">
    <property type="nucleotide sequence ID" value="NZ_FUZK01000001.1"/>
</dbReference>
<keyword evidence="4 7" id="KW-0067">ATP-binding</keyword>
<comment type="subcellular location">
    <subcellularLocation>
        <location evidence="7">Cytoplasm</location>
    </subcellularLocation>
</comment>
<dbReference type="AlphaFoldDB" id="A0A061AD82"/>
<dbReference type="OrthoDB" id="9807503at2"/>
<keyword evidence="6 7" id="KW-0030">Aminoacyl-tRNA synthetase</keyword>
<dbReference type="GO" id="GO:0006424">
    <property type="term" value="P:glutamyl-tRNA aminoacylation"/>
    <property type="evidence" value="ECO:0007669"/>
    <property type="project" value="UniProtKB-UniRule"/>
</dbReference>
<dbReference type="PRINTS" id="PR00987">
    <property type="entry name" value="TRNASYNTHGLU"/>
</dbReference>